<reference evidence="11" key="1">
    <citation type="journal article" date="2020" name="Cell">
        <title>Large-Scale Comparative Analyses of Tick Genomes Elucidate Their Genetic Diversity and Vector Capacities.</title>
        <authorList>
            <consortium name="Tick Genome and Microbiome Consortium (TIGMIC)"/>
            <person name="Jia N."/>
            <person name="Wang J."/>
            <person name="Shi W."/>
            <person name="Du L."/>
            <person name="Sun Y."/>
            <person name="Zhan W."/>
            <person name="Jiang J.F."/>
            <person name="Wang Q."/>
            <person name="Zhang B."/>
            <person name="Ji P."/>
            <person name="Bell-Sakyi L."/>
            <person name="Cui X.M."/>
            <person name="Yuan T.T."/>
            <person name="Jiang B.G."/>
            <person name="Yang W.F."/>
            <person name="Lam T.T."/>
            <person name="Chang Q.C."/>
            <person name="Ding S.J."/>
            <person name="Wang X.J."/>
            <person name="Zhu J.G."/>
            <person name="Ruan X.D."/>
            <person name="Zhao L."/>
            <person name="Wei J.T."/>
            <person name="Ye R.Z."/>
            <person name="Que T.C."/>
            <person name="Du C.H."/>
            <person name="Zhou Y.H."/>
            <person name="Cheng J.X."/>
            <person name="Dai P.F."/>
            <person name="Guo W.B."/>
            <person name="Han X.H."/>
            <person name="Huang E.J."/>
            <person name="Li L.F."/>
            <person name="Wei W."/>
            <person name="Gao Y.C."/>
            <person name="Liu J.Z."/>
            <person name="Shao H.Z."/>
            <person name="Wang X."/>
            <person name="Wang C.C."/>
            <person name="Yang T.C."/>
            <person name="Huo Q.B."/>
            <person name="Li W."/>
            <person name="Chen H.Y."/>
            <person name="Chen S.E."/>
            <person name="Zhou L.G."/>
            <person name="Ni X.B."/>
            <person name="Tian J.H."/>
            <person name="Sheng Y."/>
            <person name="Liu T."/>
            <person name="Pan Y.S."/>
            <person name="Xia L.Y."/>
            <person name="Li J."/>
            <person name="Zhao F."/>
            <person name="Cao W.C."/>
        </authorList>
    </citation>
    <scope>NUCLEOTIDE SEQUENCE</scope>
    <source>
        <strain evidence="11">Rsan-2018</strain>
    </source>
</reference>
<dbReference type="PANTHER" id="PTHR11733:SF241">
    <property type="entry name" value="GH26575P-RELATED"/>
    <property type="match status" value="1"/>
</dbReference>
<evidence type="ECO:0000259" key="10">
    <source>
        <dbReference type="Pfam" id="PF05649"/>
    </source>
</evidence>
<evidence type="ECO:0000256" key="1">
    <source>
        <dbReference type="ARBA" id="ARBA00001947"/>
    </source>
</evidence>
<keyword evidence="4" id="KW-0479">Metal-binding</keyword>
<keyword evidence="12" id="KW-1185">Reference proteome</keyword>
<comment type="caution">
    <text evidence="11">The sequence shown here is derived from an EMBL/GenBank/DDBJ whole genome shotgun (WGS) entry which is preliminary data.</text>
</comment>
<gene>
    <name evidence="11" type="ORF">HPB52_002419</name>
</gene>
<dbReference type="Pfam" id="PF05649">
    <property type="entry name" value="Peptidase_M13_N"/>
    <property type="match status" value="1"/>
</dbReference>
<comment type="cofactor">
    <cofactor evidence="1">
        <name>Zn(2+)</name>
        <dbReference type="ChEBI" id="CHEBI:29105"/>
    </cofactor>
</comment>
<keyword evidence="8" id="KW-0812">Transmembrane</keyword>
<dbReference type="VEuPathDB" id="VectorBase:RSAN_043852"/>
<proteinExistence type="inferred from homology"/>
<keyword evidence="8" id="KW-0472">Membrane</keyword>
<evidence type="ECO:0000256" key="3">
    <source>
        <dbReference type="ARBA" id="ARBA00022670"/>
    </source>
</evidence>
<sequence>MSESLSDAMGDHVATAVRSSSNAKLTLVAVAVALFVVFVVLLMRYGYPKAVHHDVPTSSVCDHESCHEYSQLLRASLAGSVNPCHNFYAYVCHGVRDPGGTGASILSLTRERVIDALLDEWLRANDTRQRDTRVADKSLWAGKLLRMCVTQHGSGEGSLVELQRFMIKMNLTWPRVDDNEYLDTLGTLVKLSLFWNVDVWFSMRVLYVNSSTRRPTFRYGRSESYVEWDAKRKLLLKKNAYASFLQPYISVFGVNEADQLKDIAERLSAIEEETSGILVAPWNWVRQSGPRVLRVAEMQPNGSHAYVCDWTVAVAGAFNASTKEFADDAVVVKNASLLYRVNMLLQLNSDRANVCALAIGWSVVRDIGSFLDASLSQAYGMTSRNVAERCIYRLDQGISLTELLGYSRIRDRSPSAGGAQLTKPALTLMLFRRMLRDELLLRVRRVFHAVQDAAIEALDWNLWMDSGTKRRALFSARRIALVTRLPRASDLSDGETELPRLGEDQSFFAAWKAAVEHMRAHLLMPREGSPAELSFLSTRPVFEQRHARVVLHPASLWPPLFTVDLPAAVKFGGLGQLLAHELMYGFHSALTRDMADGLNSSDQWRPETFGEYKERMACYLRSYGNYGERHSYRHALATDTADAERFSDFASAPVLYAAFLRHARSRVATSSADVRLPDVDVDGRKLFFLAYCLTLCSAGADGDNDDDDDFGSLDEADTRWHRVLNPEQRCNVPLMHMVQFASAFSCTHDDDMNPPKRCSFW</sequence>
<dbReference type="GO" id="GO:0004222">
    <property type="term" value="F:metalloendopeptidase activity"/>
    <property type="evidence" value="ECO:0007669"/>
    <property type="project" value="InterPro"/>
</dbReference>
<feature type="domain" description="Peptidase M13 C-terminal" evidence="9">
    <location>
        <begin position="548"/>
        <end position="759"/>
    </location>
</feature>
<name>A0A9D4SVH5_RHISA</name>
<keyword evidence="7" id="KW-0482">Metalloprotease</keyword>
<dbReference type="SUPFAM" id="SSF55486">
    <property type="entry name" value="Metalloproteases ('zincins'), catalytic domain"/>
    <property type="match status" value="1"/>
</dbReference>
<evidence type="ECO:0000256" key="7">
    <source>
        <dbReference type="ARBA" id="ARBA00023049"/>
    </source>
</evidence>
<feature type="transmembrane region" description="Helical" evidence="8">
    <location>
        <begin position="25"/>
        <end position="47"/>
    </location>
</feature>
<keyword evidence="8" id="KW-1133">Transmembrane helix</keyword>
<comment type="similarity">
    <text evidence="2">Belongs to the peptidase M13 family.</text>
</comment>
<evidence type="ECO:0000313" key="11">
    <source>
        <dbReference type="EMBL" id="KAH7950857.1"/>
    </source>
</evidence>
<dbReference type="AlphaFoldDB" id="A0A9D4SVH5"/>
<keyword evidence="3" id="KW-0645">Protease</keyword>
<reference evidence="11" key="2">
    <citation type="submission" date="2021-09" db="EMBL/GenBank/DDBJ databases">
        <authorList>
            <person name="Jia N."/>
            <person name="Wang J."/>
            <person name="Shi W."/>
            <person name="Du L."/>
            <person name="Sun Y."/>
            <person name="Zhan W."/>
            <person name="Jiang J."/>
            <person name="Wang Q."/>
            <person name="Zhang B."/>
            <person name="Ji P."/>
            <person name="Sakyi L.B."/>
            <person name="Cui X."/>
            <person name="Yuan T."/>
            <person name="Jiang B."/>
            <person name="Yang W."/>
            <person name="Lam T.T.-Y."/>
            <person name="Chang Q."/>
            <person name="Ding S."/>
            <person name="Wang X."/>
            <person name="Zhu J."/>
            <person name="Ruan X."/>
            <person name="Zhao L."/>
            <person name="Wei J."/>
            <person name="Que T."/>
            <person name="Du C."/>
            <person name="Cheng J."/>
            <person name="Dai P."/>
            <person name="Han X."/>
            <person name="Huang E."/>
            <person name="Gao Y."/>
            <person name="Liu J."/>
            <person name="Shao H."/>
            <person name="Ye R."/>
            <person name="Li L."/>
            <person name="Wei W."/>
            <person name="Wang X."/>
            <person name="Wang C."/>
            <person name="Huo Q."/>
            <person name="Li W."/>
            <person name="Guo W."/>
            <person name="Chen H."/>
            <person name="Chen S."/>
            <person name="Zhou L."/>
            <person name="Zhou L."/>
            <person name="Ni X."/>
            <person name="Tian J."/>
            <person name="Zhou Y."/>
            <person name="Sheng Y."/>
            <person name="Liu T."/>
            <person name="Pan Y."/>
            <person name="Xia L."/>
            <person name="Li J."/>
            <person name="Zhao F."/>
            <person name="Cao W."/>
        </authorList>
    </citation>
    <scope>NUCLEOTIDE SEQUENCE</scope>
    <source>
        <strain evidence="11">Rsan-2018</strain>
        <tissue evidence="11">Larvae</tissue>
    </source>
</reference>
<evidence type="ECO:0000256" key="6">
    <source>
        <dbReference type="ARBA" id="ARBA00022833"/>
    </source>
</evidence>
<organism evidence="11 12">
    <name type="scientific">Rhipicephalus sanguineus</name>
    <name type="common">Brown dog tick</name>
    <name type="synonym">Ixodes sanguineus</name>
    <dbReference type="NCBI Taxonomy" id="34632"/>
    <lineage>
        <taxon>Eukaryota</taxon>
        <taxon>Metazoa</taxon>
        <taxon>Ecdysozoa</taxon>
        <taxon>Arthropoda</taxon>
        <taxon>Chelicerata</taxon>
        <taxon>Arachnida</taxon>
        <taxon>Acari</taxon>
        <taxon>Parasitiformes</taxon>
        <taxon>Ixodida</taxon>
        <taxon>Ixodoidea</taxon>
        <taxon>Ixodidae</taxon>
        <taxon>Rhipicephalinae</taxon>
        <taxon>Rhipicephalus</taxon>
        <taxon>Rhipicephalus</taxon>
    </lineage>
</organism>
<dbReference type="InterPro" id="IPR024079">
    <property type="entry name" value="MetalloPept_cat_dom_sf"/>
</dbReference>
<dbReference type="EMBL" id="JABSTV010001251">
    <property type="protein sequence ID" value="KAH7950857.1"/>
    <property type="molecule type" value="Genomic_DNA"/>
</dbReference>
<dbReference type="GO" id="GO:0016485">
    <property type="term" value="P:protein processing"/>
    <property type="evidence" value="ECO:0007669"/>
    <property type="project" value="TreeGrafter"/>
</dbReference>
<dbReference type="InterPro" id="IPR018497">
    <property type="entry name" value="Peptidase_M13_C"/>
</dbReference>
<evidence type="ECO:0000256" key="2">
    <source>
        <dbReference type="ARBA" id="ARBA00007357"/>
    </source>
</evidence>
<dbReference type="Proteomes" id="UP000821837">
    <property type="component" value="Chromosome 5"/>
</dbReference>
<dbReference type="PROSITE" id="PS51885">
    <property type="entry name" value="NEPRILYSIN"/>
    <property type="match status" value="1"/>
</dbReference>
<dbReference type="PANTHER" id="PTHR11733">
    <property type="entry name" value="ZINC METALLOPROTEASE FAMILY M13 NEPRILYSIN-RELATED"/>
    <property type="match status" value="1"/>
</dbReference>
<dbReference type="Gene3D" id="1.10.1380.10">
    <property type="entry name" value="Neutral endopeptidase , domain2"/>
    <property type="match status" value="1"/>
</dbReference>
<dbReference type="VEuPathDB" id="VectorBase:RSAN_046270"/>
<protein>
    <submittedName>
        <fullName evidence="11">Uncharacterized protein</fullName>
    </submittedName>
</protein>
<dbReference type="InterPro" id="IPR000718">
    <property type="entry name" value="Peptidase_M13"/>
</dbReference>
<accession>A0A9D4SVH5</accession>
<feature type="domain" description="Peptidase M13 N-terminal" evidence="10">
    <location>
        <begin position="83"/>
        <end position="473"/>
    </location>
</feature>
<dbReference type="Pfam" id="PF01431">
    <property type="entry name" value="Peptidase_M13"/>
    <property type="match status" value="1"/>
</dbReference>
<dbReference type="GO" id="GO:0046872">
    <property type="term" value="F:metal ion binding"/>
    <property type="evidence" value="ECO:0007669"/>
    <property type="project" value="UniProtKB-KW"/>
</dbReference>
<evidence type="ECO:0000259" key="9">
    <source>
        <dbReference type="Pfam" id="PF01431"/>
    </source>
</evidence>
<evidence type="ECO:0000256" key="4">
    <source>
        <dbReference type="ARBA" id="ARBA00022723"/>
    </source>
</evidence>
<evidence type="ECO:0000256" key="5">
    <source>
        <dbReference type="ARBA" id="ARBA00022801"/>
    </source>
</evidence>
<evidence type="ECO:0000313" key="12">
    <source>
        <dbReference type="Proteomes" id="UP000821837"/>
    </source>
</evidence>
<dbReference type="InterPro" id="IPR008753">
    <property type="entry name" value="Peptidase_M13_N"/>
</dbReference>
<keyword evidence="6" id="KW-0862">Zinc</keyword>
<dbReference type="InterPro" id="IPR042089">
    <property type="entry name" value="Peptidase_M13_dom_2"/>
</dbReference>
<keyword evidence="5" id="KW-0378">Hydrolase</keyword>
<dbReference type="GO" id="GO:0005886">
    <property type="term" value="C:plasma membrane"/>
    <property type="evidence" value="ECO:0007669"/>
    <property type="project" value="TreeGrafter"/>
</dbReference>
<dbReference type="Gene3D" id="3.40.390.10">
    <property type="entry name" value="Collagenase (Catalytic Domain)"/>
    <property type="match status" value="1"/>
</dbReference>
<evidence type="ECO:0000256" key="8">
    <source>
        <dbReference type="SAM" id="Phobius"/>
    </source>
</evidence>